<feature type="transmembrane region" description="Helical" evidence="1">
    <location>
        <begin position="168"/>
        <end position="190"/>
    </location>
</feature>
<dbReference type="AlphaFoldDB" id="A0A2S6GWP7"/>
<evidence type="ECO:0000256" key="1">
    <source>
        <dbReference type="SAM" id="Phobius"/>
    </source>
</evidence>
<keyword evidence="1" id="KW-0472">Membrane</keyword>
<evidence type="ECO:0000313" key="3">
    <source>
        <dbReference type="Proteomes" id="UP000239203"/>
    </source>
</evidence>
<feature type="transmembrane region" description="Helical" evidence="1">
    <location>
        <begin position="372"/>
        <end position="392"/>
    </location>
</feature>
<feature type="transmembrane region" description="Helical" evidence="1">
    <location>
        <begin position="471"/>
        <end position="491"/>
    </location>
</feature>
<organism evidence="2 3">
    <name type="scientific">Actinokineospora auranticolor</name>
    <dbReference type="NCBI Taxonomy" id="155976"/>
    <lineage>
        <taxon>Bacteria</taxon>
        <taxon>Bacillati</taxon>
        <taxon>Actinomycetota</taxon>
        <taxon>Actinomycetes</taxon>
        <taxon>Pseudonocardiales</taxon>
        <taxon>Pseudonocardiaceae</taxon>
        <taxon>Actinokineospora</taxon>
    </lineage>
</organism>
<keyword evidence="3" id="KW-1185">Reference proteome</keyword>
<dbReference type="Proteomes" id="UP000239203">
    <property type="component" value="Unassembled WGS sequence"/>
</dbReference>
<evidence type="ECO:0000313" key="2">
    <source>
        <dbReference type="EMBL" id="PPK69644.1"/>
    </source>
</evidence>
<feature type="transmembrane region" description="Helical" evidence="1">
    <location>
        <begin position="273"/>
        <end position="292"/>
    </location>
</feature>
<name>A0A2S6GWP7_9PSEU</name>
<feature type="transmembrane region" description="Helical" evidence="1">
    <location>
        <begin position="238"/>
        <end position="261"/>
    </location>
</feature>
<sequence length="496" mass="48885">MIGAGLLLGSALLVPGRALLDAQFAVDATAVSRPELMVPTSLAPLTPALGLWALLAGHLLAAAAGVLAVGRAGAVPGSPYDAEFDASPDDRSQRTRGTALLVALVTGAAAAIGLLLAPFSSAEAFLPADDVFTASGFLRYGLLALAVATGVAAAAGAGSTRPAVARGVLLGATLGVLAVTAPQIVAGLVVPRLSLAPGPLLALLAMTVLTVVVWVSNRPETDEADAEVSLESGGLHRAAGVLGLLAGVAALVAAFAANLVYTETGDRFGTYGNRLFIPCGLLVLALAAPLLFRRAADGVRPAFTVVLAAVPLVAASTLDDAFTATAATGAVRVGTGVWFAGLSVLLAAAAAVAAGLAGAAERDDVDVSEREINLALVGPLAAAGLFAIGAFGLPAVKAPGLVPPGIWTEFRLASWGLLLAALAVVAAVALAALSRPGRAGALLLGAAGLVGVRVLEFPLTSGRVDGATPGQAMWVALACVAALVVATMVAVGRARA</sequence>
<proteinExistence type="predicted"/>
<feature type="transmembrane region" description="Helical" evidence="1">
    <location>
        <begin position="299"/>
        <end position="318"/>
    </location>
</feature>
<accession>A0A2S6GWP7</accession>
<feature type="transmembrane region" description="Helical" evidence="1">
    <location>
        <begin position="48"/>
        <end position="69"/>
    </location>
</feature>
<protein>
    <submittedName>
        <fullName evidence="2">Uncharacterized protein</fullName>
    </submittedName>
</protein>
<gene>
    <name evidence="2" type="ORF">CLV40_103254</name>
</gene>
<feature type="transmembrane region" description="Helical" evidence="1">
    <location>
        <begin position="137"/>
        <end position="156"/>
    </location>
</feature>
<dbReference type="EMBL" id="PTIX01000003">
    <property type="protein sequence ID" value="PPK69644.1"/>
    <property type="molecule type" value="Genomic_DNA"/>
</dbReference>
<feature type="transmembrane region" description="Helical" evidence="1">
    <location>
        <begin position="338"/>
        <end position="360"/>
    </location>
</feature>
<feature type="transmembrane region" description="Helical" evidence="1">
    <location>
        <begin position="196"/>
        <end position="217"/>
    </location>
</feature>
<feature type="transmembrane region" description="Helical" evidence="1">
    <location>
        <begin position="440"/>
        <end position="459"/>
    </location>
</feature>
<feature type="transmembrane region" description="Helical" evidence="1">
    <location>
        <begin position="412"/>
        <end position="433"/>
    </location>
</feature>
<comment type="caution">
    <text evidence="2">The sequence shown here is derived from an EMBL/GenBank/DDBJ whole genome shotgun (WGS) entry which is preliminary data.</text>
</comment>
<feature type="transmembrane region" description="Helical" evidence="1">
    <location>
        <begin position="99"/>
        <end position="117"/>
    </location>
</feature>
<dbReference type="RefSeq" id="WP_104478066.1">
    <property type="nucleotide sequence ID" value="NZ_CP154825.1"/>
</dbReference>
<keyword evidence="1" id="KW-1133">Transmembrane helix</keyword>
<reference evidence="2 3" key="1">
    <citation type="submission" date="2018-02" db="EMBL/GenBank/DDBJ databases">
        <title>Genomic Encyclopedia of Archaeal and Bacterial Type Strains, Phase II (KMG-II): from individual species to whole genera.</title>
        <authorList>
            <person name="Goeker M."/>
        </authorList>
    </citation>
    <scope>NUCLEOTIDE SEQUENCE [LARGE SCALE GENOMIC DNA]</scope>
    <source>
        <strain evidence="2 3">YU 961-1</strain>
    </source>
</reference>
<keyword evidence="1" id="KW-0812">Transmembrane</keyword>